<proteinExistence type="predicted"/>
<keyword evidence="4" id="KW-1185">Reference proteome</keyword>
<evidence type="ECO:0000259" key="2">
    <source>
        <dbReference type="Pfam" id="PF03372"/>
    </source>
</evidence>
<comment type="caution">
    <text evidence="3">The sequence shown here is derived from an EMBL/GenBank/DDBJ whole genome shotgun (WGS) entry which is preliminary data.</text>
</comment>
<dbReference type="AlphaFoldDB" id="A0A255Z7R1"/>
<gene>
    <name evidence="3" type="ORF">CHU95_01215</name>
</gene>
<organism evidence="3 4">
    <name type="scientific">Niveispirillum lacus</name>
    <dbReference type="NCBI Taxonomy" id="1981099"/>
    <lineage>
        <taxon>Bacteria</taxon>
        <taxon>Pseudomonadati</taxon>
        <taxon>Pseudomonadota</taxon>
        <taxon>Alphaproteobacteria</taxon>
        <taxon>Rhodospirillales</taxon>
        <taxon>Azospirillaceae</taxon>
        <taxon>Niveispirillum</taxon>
    </lineage>
</organism>
<keyword evidence="1" id="KW-0732">Signal</keyword>
<evidence type="ECO:0000313" key="4">
    <source>
        <dbReference type="Proteomes" id="UP000216998"/>
    </source>
</evidence>
<sequence length="342" mass="37543">MLNMSRRLFRSVSFAIALLAWAGVPGAAADKPACTVGPLKLASFNIQFLGSSAKRDNEGLADLVRDQDIVLVQELIAPPFAGSFPPNPDGTVEAFKPDPQAAAFFEAMRSRGFFWVMSEEDTGSGDRIHLNSTATEWWVAFYKPQAAAPANDLPGGFLASDRSNHPDYERVPFAFPFRNCSGTMDFVLVSVHLQPDDGPAPRQRRQHEIASISQWIDAQAGNGERDYLIVGDTNIQDCGELAQALPPGYQSLNAGCVATNTNVKGPKPYDHVFYRPAATAPEIDQAFGFKVVGLVDAMRNRWQQFGTGPYPGDPYRHDDFRQVYSDHSPVLFRMVAAGRDDD</sequence>
<evidence type="ECO:0000313" key="3">
    <source>
        <dbReference type="EMBL" id="OYQ37508.1"/>
    </source>
</evidence>
<reference evidence="3 4" key="1">
    <citation type="submission" date="2017-07" db="EMBL/GenBank/DDBJ databases">
        <title>Niveispirillum cyanobacteriorum sp. nov., isolated from cyanobacterial aggregates in a eutrophic lake.</title>
        <authorList>
            <person name="Cai H."/>
        </authorList>
    </citation>
    <scope>NUCLEOTIDE SEQUENCE [LARGE SCALE GENOMIC DNA]</scope>
    <source>
        <strain evidence="4">TH1-14</strain>
    </source>
</reference>
<accession>A0A255Z7R1</accession>
<dbReference type="GO" id="GO:0003824">
    <property type="term" value="F:catalytic activity"/>
    <property type="evidence" value="ECO:0007669"/>
    <property type="project" value="InterPro"/>
</dbReference>
<feature type="domain" description="Endonuclease/exonuclease/phosphatase" evidence="2">
    <location>
        <begin position="42"/>
        <end position="279"/>
    </location>
</feature>
<feature type="signal peptide" evidence="1">
    <location>
        <begin position="1"/>
        <end position="22"/>
    </location>
</feature>
<protein>
    <recommendedName>
        <fullName evidence="2">Endonuclease/exonuclease/phosphatase domain-containing protein</fullName>
    </recommendedName>
</protein>
<dbReference type="InterPro" id="IPR036691">
    <property type="entry name" value="Endo/exonu/phosph_ase_sf"/>
</dbReference>
<evidence type="ECO:0000256" key="1">
    <source>
        <dbReference type="SAM" id="SignalP"/>
    </source>
</evidence>
<dbReference type="InterPro" id="IPR005135">
    <property type="entry name" value="Endo/exonuclease/phosphatase"/>
</dbReference>
<name>A0A255Z7R1_9PROT</name>
<feature type="chain" id="PRO_5012491111" description="Endonuclease/exonuclease/phosphatase domain-containing protein" evidence="1">
    <location>
        <begin position="23"/>
        <end position="342"/>
    </location>
</feature>
<dbReference type="OrthoDB" id="5500612at2"/>
<dbReference type="Pfam" id="PF03372">
    <property type="entry name" value="Exo_endo_phos"/>
    <property type="match status" value="1"/>
</dbReference>
<dbReference type="Proteomes" id="UP000216998">
    <property type="component" value="Unassembled WGS sequence"/>
</dbReference>
<dbReference type="EMBL" id="NOXU01000014">
    <property type="protein sequence ID" value="OYQ37508.1"/>
    <property type="molecule type" value="Genomic_DNA"/>
</dbReference>
<dbReference type="Gene3D" id="3.60.10.10">
    <property type="entry name" value="Endonuclease/exonuclease/phosphatase"/>
    <property type="match status" value="1"/>
</dbReference>
<dbReference type="SUPFAM" id="SSF56219">
    <property type="entry name" value="DNase I-like"/>
    <property type="match status" value="1"/>
</dbReference>